<dbReference type="SUPFAM" id="SSF54695">
    <property type="entry name" value="POZ domain"/>
    <property type="match status" value="1"/>
</dbReference>
<dbReference type="InterPro" id="IPR051594">
    <property type="entry name" value="KRIT1/FRMD8"/>
</dbReference>
<dbReference type="Gene3D" id="2.30.29.30">
    <property type="entry name" value="Pleckstrin-homology domain (PH domain)/Phosphotyrosine-binding domain (PTB)"/>
    <property type="match status" value="1"/>
</dbReference>
<dbReference type="CDD" id="cd00121">
    <property type="entry name" value="MATH"/>
    <property type="match status" value="1"/>
</dbReference>
<dbReference type="SUPFAM" id="SSF47031">
    <property type="entry name" value="Second domain of FERM"/>
    <property type="match status" value="1"/>
</dbReference>
<keyword evidence="5" id="KW-1185">Reference proteome</keyword>
<dbReference type="eggNOG" id="KOG4335">
    <property type="taxonomic scope" value="Eukaryota"/>
</dbReference>
<dbReference type="InterPro" id="IPR019749">
    <property type="entry name" value="Band_41_domain"/>
</dbReference>
<accession>G0MSE4</accession>
<dbReference type="FunCoup" id="G0MSE4">
    <property type="interactions" value="146"/>
</dbReference>
<dbReference type="GO" id="GO:0005886">
    <property type="term" value="C:plasma membrane"/>
    <property type="evidence" value="ECO:0007669"/>
    <property type="project" value="TreeGrafter"/>
</dbReference>
<dbReference type="InterPro" id="IPR019748">
    <property type="entry name" value="FERM_central"/>
</dbReference>
<evidence type="ECO:0000259" key="2">
    <source>
        <dbReference type="PROSITE" id="PS50057"/>
    </source>
</evidence>
<dbReference type="SMART" id="SM00295">
    <property type="entry name" value="B41"/>
    <property type="match status" value="1"/>
</dbReference>
<dbReference type="Proteomes" id="UP000008068">
    <property type="component" value="Unassembled WGS sequence"/>
</dbReference>
<dbReference type="InParanoid" id="G0MSE4"/>
<dbReference type="InterPro" id="IPR002083">
    <property type="entry name" value="MATH/TRAF_dom"/>
</dbReference>
<dbReference type="OrthoDB" id="2142533at2759"/>
<evidence type="ECO:0000313" key="4">
    <source>
        <dbReference type="EMBL" id="EGT42559.1"/>
    </source>
</evidence>
<dbReference type="SMART" id="SM00061">
    <property type="entry name" value="MATH"/>
    <property type="match status" value="1"/>
</dbReference>
<dbReference type="SMART" id="SM00225">
    <property type="entry name" value="BTB"/>
    <property type="match status" value="1"/>
</dbReference>
<protein>
    <recommendedName>
        <fullName evidence="1">FERM domain-containing protein 8</fullName>
    </recommendedName>
</protein>
<dbReference type="EMBL" id="GL379809">
    <property type="protein sequence ID" value="EGT42559.1"/>
    <property type="molecule type" value="Genomic_DNA"/>
</dbReference>
<evidence type="ECO:0000313" key="5">
    <source>
        <dbReference type="Proteomes" id="UP000008068"/>
    </source>
</evidence>
<dbReference type="CDD" id="cd14473">
    <property type="entry name" value="FERM_B-lobe"/>
    <property type="match status" value="1"/>
</dbReference>
<dbReference type="InterPro" id="IPR014352">
    <property type="entry name" value="FERM/acyl-CoA-bd_prot_sf"/>
</dbReference>
<dbReference type="Pfam" id="PF00651">
    <property type="entry name" value="BTB"/>
    <property type="match status" value="1"/>
</dbReference>
<dbReference type="PROSITE" id="PS50144">
    <property type="entry name" value="MATH"/>
    <property type="match status" value="1"/>
</dbReference>
<dbReference type="GO" id="GO:0090090">
    <property type="term" value="P:negative regulation of canonical Wnt signaling pathway"/>
    <property type="evidence" value="ECO:0007669"/>
    <property type="project" value="TreeGrafter"/>
</dbReference>
<dbReference type="Pfam" id="PF22486">
    <property type="entry name" value="MATH_2"/>
    <property type="match status" value="1"/>
</dbReference>
<dbReference type="InterPro" id="IPR000299">
    <property type="entry name" value="FERM_domain"/>
</dbReference>
<dbReference type="Gene3D" id="3.30.710.10">
    <property type="entry name" value="Potassium Channel Kv1.1, Chain A"/>
    <property type="match status" value="1"/>
</dbReference>
<dbReference type="InterPro" id="IPR011993">
    <property type="entry name" value="PH-like_dom_sf"/>
</dbReference>
<dbReference type="Gene3D" id="3.10.20.90">
    <property type="entry name" value="Phosphatidylinositol 3-kinase Catalytic Subunit, Chain A, domain 1"/>
    <property type="match status" value="1"/>
</dbReference>
<dbReference type="STRING" id="135651.G0MSE4"/>
<dbReference type="HOGENOM" id="CLU_369722_0_0_1"/>
<dbReference type="InterPro" id="IPR000210">
    <property type="entry name" value="BTB/POZ_dom"/>
</dbReference>
<evidence type="ECO:0000259" key="3">
    <source>
        <dbReference type="PROSITE" id="PS50144"/>
    </source>
</evidence>
<dbReference type="InterPro" id="IPR008974">
    <property type="entry name" value="TRAF-like"/>
</dbReference>
<sequence length="753" mass="85840">MSMLQPLKDLSANIVTLVFNIYNFEHLDGSYTSDMKEHNGIYWCVKVQSNKTAKTQKRRVSIYLVCNPNNPSTEWSVSTSFGFRLVNSWGNSKNKFSSLFNHTFTAKENMKGTSGFCAWDELTAPTSGFLVDGIFQIEFDLNVSSFVGIKKEKMSKKKFDDLIADGQLIVEDKHINVCFALLADNSPVLYDLIYVENAGKTAIEIFDFTYEAVLGMVCILQMDAFEVTTQNYRDLLELGEKYQLIAVTDKCEEFLLKTRKVTIETKLKLSETFQLHFLQNDEESNVAEIPFTPITQTLTKATHNQSTDTLSSPKVVKFRVYLSRVENLAFSESGIELNIESGKTADSQTLLFYLSKEYDIDYEAFSEMFAIWMISPLLEVQLKPHHRPYECRQGWETFLKRFAMTSSVRAFSADEPILMLRRSASLTSDREFEILNRHPQCARFLINDAREMLLLGRVQLLSLDDTIRVAALLFSLQYGNFNEEVHDVTFIRNKIEEILPERTCESIAAKTIFGKAINKKTEQEGRLLKYWEEFSKKFQRESDKEHEVLWTLTHSSSCYGAAWFGARIEKKTSRASLRNFGQSFAEIEVNIGINDRWLTIVDSNFSETLLVQSLEEMSWKLEPMTDEKTPFLILNLGCDQEIENGDSTVINITDDDTTFFLMVTGNQTILIDALLENITKRRKILLERSSSDSSSSDSSSSSTGHAALIQSKLNLKNFTASNNRKLCLAKFKDGKCTEVAGSFKAFYSHGQCL</sequence>
<gene>
    <name evidence="4" type="primary">Cbn-frm-10</name>
    <name evidence="4" type="ORF">CAEBREN_24972</name>
</gene>
<dbReference type="InterPro" id="IPR011333">
    <property type="entry name" value="SKP1/BTB/POZ_sf"/>
</dbReference>
<name>G0MSE4_CAEBE</name>
<feature type="domain" description="FERM" evidence="2">
    <location>
        <begin position="316"/>
        <end position="689"/>
    </location>
</feature>
<proteinExistence type="predicted"/>
<dbReference type="SUPFAM" id="SSF49599">
    <property type="entry name" value="TRAF domain-like"/>
    <property type="match status" value="1"/>
</dbReference>
<dbReference type="Gene3D" id="2.60.210.10">
    <property type="entry name" value="Apoptosis, Tumor Necrosis Factor Receptor Associated Protein 2, Chain A"/>
    <property type="match status" value="1"/>
</dbReference>
<reference evidence="5" key="1">
    <citation type="submission" date="2011-07" db="EMBL/GenBank/DDBJ databases">
        <authorList>
            <consortium name="Caenorhabditis brenneri Sequencing and Analysis Consortium"/>
            <person name="Wilson R.K."/>
        </authorList>
    </citation>
    <scope>NUCLEOTIDE SEQUENCE [LARGE SCALE GENOMIC DNA]</scope>
    <source>
        <strain evidence="5">PB2801</strain>
    </source>
</reference>
<organism evidence="5">
    <name type="scientific">Caenorhabditis brenneri</name>
    <name type="common">Nematode worm</name>
    <dbReference type="NCBI Taxonomy" id="135651"/>
    <lineage>
        <taxon>Eukaryota</taxon>
        <taxon>Metazoa</taxon>
        <taxon>Ecdysozoa</taxon>
        <taxon>Nematoda</taxon>
        <taxon>Chromadorea</taxon>
        <taxon>Rhabditida</taxon>
        <taxon>Rhabditina</taxon>
        <taxon>Rhabditomorpha</taxon>
        <taxon>Rhabditoidea</taxon>
        <taxon>Rhabditidae</taxon>
        <taxon>Peloderinae</taxon>
        <taxon>Caenorhabditis</taxon>
    </lineage>
</organism>
<dbReference type="AlphaFoldDB" id="G0MSE4"/>
<feature type="domain" description="MATH" evidence="3">
    <location>
        <begin position="14"/>
        <end position="141"/>
    </location>
</feature>
<dbReference type="PANTHER" id="PTHR13283">
    <property type="entry name" value="KREV INTERACTION TRAPPED 1-RELATED"/>
    <property type="match status" value="1"/>
</dbReference>
<evidence type="ECO:0000256" key="1">
    <source>
        <dbReference type="ARBA" id="ARBA00039547"/>
    </source>
</evidence>
<dbReference type="PROSITE" id="PS50057">
    <property type="entry name" value="FERM_3"/>
    <property type="match status" value="1"/>
</dbReference>
<dbReference type="InterPro" id="IPR035963">
    <property type="entry name" value="FERM_2"/>
</dbReference>
<dbReference type="PANTHER" id="PTHR13283:SF10">
    <property type="entry name" value="FERM DOMAIN-CONTAINING PROTEIN 8"/>
    <property type="match status" value="1"/>
</dbReference>
<dbReference type="Gene3D" id="1.20.80.10">
    <property type="match status" value="1"/>
</dbReference>